<evidence type="ECO:0000256" key="6">
    <source>
        <dbReference type="ARBA" id="ARBA00022771"/>
    </source>
</evidence>
<dbReference type="PANTHER" id="PTHR46076">
    <property type="entry name" value="E3 UBIQUITIN-PROTEIN LIGASE RING1 / RING 2 FAMILY MEMBER"/>
    <property type="match status" value="1"/>
</dbReference>
<dbReference type="GO" id="GO:0031519">
    <property type="term" value="C:PcG protein complex"/>
    <property type="evidence" value="ECO:0007669"/>
    <property type="project" value="TreeGrafter"/>
</dbReference>
<dbReference type="VEuPathDB" id="VectorBase:LOC119164986"/>
<feature type="region of interest" description="Disordered" evidence="9">
    <location>
        <begin position="1"/>
        <end position="20"/>
    </location>
</feature>
<dbReference type="Proteomes" id="UP000821866">
    <property type="component" value="Chromosome 3"/>
</dbReference>
<gene>
    <name evidence="11" type="ORF">HPB51_016396</name>
</gene>
<organism evidence="11 12">
    <name type="scientific">Rhipicephalus microplus</name>
    <name type="common">Cattle tick</name>
    <name type="synonym">Boophilus microplus</name>
    <dbReference type="NCBI Taxonomy" id="6941"/>
    <lineage>
        <taxon>Eukaryota</taxon>
        <taxon>Metazoa</taxon>
        <taxon>Ecdysozoa</taxon>
        <taxon>Arthropoda</taxon>
        <taxon>Chelicerata</taxon>
        <taxon>Arachnida</taxon>
        <taxon>Acari</taxon>
        <taxon>Parasitiformes</taxon>
        <taxon>Ixodida</taxon>
        <taxon>Ixodoidea</taxon>
        <taxon>Ixodidae</taxon>
        <taxon>Rhipicephalinae</taxon>
        <taxon>Rhipicephalus</taxon>
        <taxon>Boophilus</taxon>
    </lineage>
</organism>
<dbReference type="GO" id="GO:0000151">
    <property type="term" value="C:ubiquitin ligase complex"/>
    <property type="evidence" value="ECO:0007669"/>
    <property type="project" value="InterPro"/>
</dbReference>
<dbReference type="SMART" id="SM00184">
    <property type="entry name" value="RING"/>
    <property type="match status" value="1"/>
</dbReference>
<accession>A0A9J6EAH8</accession>
<evidence type="ECO:0000256" key="3">
    <source>
        <dbReference type="ARBA" id="ARBA00012483"/>
    </source>
</evidence>
<evidence type="ECO:0000256" key="1">
    <source>
        <dbReference type="ARBA" id="ARBA00000900"/>
    </source>
</evidence>
<dbReference type="Pfam" id="PF13923">
    <property type="entry name" value="zf-C3HC4_2"/>
    <property type="match status" value="1"/>
</dbReference>
<reference evidence="11" key="1">
    <citation type="journal article" date="2020" name="Cell">
        <title>Large-Scale Comparative Analyses of Tick Genomes Elucidate Their Genetic Diversity and Vector Capacities.</title>
        <authorList>
            <consortium name="Tick Genome and Microbiome Consortium (TIGMIC)"/>
            <person name="Jia N."/>
            <person name="Wang J."/>
            <person name="Shi W."/>
            <person name="Du L."/>
            <person name="Sun Y."/>
            <person name="Zhan W."/>
            <person name="Jiang J.F."/>
            <person name="Wang Q."/>
            <person name="Zhang B."/>
            <person name="Ji P."/>
            <person name="Bell-Sakyi L."/>
            <person name="Cui X.M."/>
            <person name="Yuan T.T."/>
            <person name="Jiang B.G."/>
            <person name="Yang W.F."/>
            <person name="Lam T.T."/>
            <person name="Chang Q.C."/>
            <person name="Ding S.J."/>
            <person name="Wang X.J."/>
            <person name="Zhu J.G."/>
            <person name="Ruan X.D."/>
            <person name="Zhao L."/>
            <person name="Wei J.T."/>
            <person name="Ye R.Z."/>
            <person name="Que T.C."/>
            <person name="Du C.H."/>
            <person name="Zhou Y.H."/>
            <person name="Cheng J.X."/>
            <person name="Dai P.F."/>
            <person name="Guo W.B."/>
            <person name="Han X.H."/>
            <person name="Huang E.J."/>
            <person name="Li L.F."/>
            <person name="Wei W."/>
            <person name="Gao Y.C."/>
            <person name="Liu J.Z."/>
            <person name="Shao H.Z."/>
            <person name="Wang X."/>
            <person name="Wang C.C."/>
            <person name="Yang T.C."/>
            <person name="Huo Q.B."/>
            <person name="Li W."/>
            <person name="Chen H.Y."/>
            <person name="Chen S.E."/>
            <person name="Zhou L.G."/>
            <person name="Ni X.B."/>
            <person name="Tian J.H."/>
            <person name="Sheng Y."/>
            <person name="Liu T."/>
            <person name="Pan Y.S."/>
            <person name="Xia L.Y."/>
            <person name="Li J."/>
            <person name="Zhao F."/>
            <person name="Cao W.C."/>
        </authorList>
    </citation>
    <scope>NUCLEOTIDE SEQUENCE</scope>
    <source>
        <strain evidence="11">Rmic-2018</strain>
    </source>
</reference>
<evidence type="ECO:0000313" key="12">
    <source>
        <dbReference type="Proteomes" id="UP000821866"/>
    </source>
</evidence>
<keyword evidence="6 8" id="KW-0863">Zinc-finger</keyword>
<evidence type="ECO:0000256" key="5">
    <source>
        <dbReference type="ARBA" id="ARBA00022723"/>
    </source>
</evidence>
<name>A0A9J6EAH8_RHIMP</name>
<evidence type="ECO:0000256" key="7">
    <source>
        <dbReference type="ARBA" id="ARBA00022833"/>
    </source>
</evidence>
<proteinExistence type="predicted"/>
<dbReference type="InterPro" id="IPR013083">
    <property type="entry name" value="Znf_RING/FYVE/PHD"/>
</dbReference>
<evidence type="ECO:0000256" key="9">
    <source>
        <dbReference type="SAM" id="MobiDB-lite"/>
    </source>
</evidence>
<feature type="compositionally biased region" description="Low complexity" evidence="9">
    <location>
        <begin position="1"/>
        <end position="17"/>
    </location>
</feature>
<dbReference type="GO" id="GO:0003682">
    <property type="term" value="F:chromatin binding"/>
    <property type="evidence" value="ECO:0007669"/>
    <property type="project" value="TreeGrafter"/>
</dbReference>
<dbReference type="SUPFAM" id="SSF57850">
    <property type="entry name" value="RING/U-box"/>
    <property type="match status" value="1"/>
</dbReference>
<dbReference type="PANTHER" id="PTHR46076:SF3">
    <property type="entry name" value="E3 UBIQUITIN-PROTEIN LIGASE RING1"/>
    <property type="match status" value="1"/>
</dbReference>
<feature type="domain" description="RING-type" evidence="10">
    <location>
        <begin position="139"/>
        <end position="179"/>
    </location>
</feature>
<feature type="region of interest" description="Disordered" evidence="9">
    <location>
        <begin position="290"/>
        <end position="311"/>
    </location>
</feature>
<dbReference type="GO" id="GO:0008270">
    <property type="term" value="F:zinc ion binding"/>
    <property type="evidence" value="ECO:0007669"/>
    <property type="project" value="UniProtKB-KW"/>
</dbReference>
<evidence type="ECO:0000256" key="8">
    <source>
        <dbReference type="PROSITE-ProRule" id="PRU00175"/>
    </source>
</evidence>
<evidence type="ECO:0000256" key="2">
    <source>
        <dbReference type="ARBA" id="ARBA00004906"/>
    </source>
</evidence>
<dbReference type="Gene3D" id="3.30.40.10">
    <property type="entry name" value="Zinc/RING finger domain, C3HC4 (zinc finger)"/>
    <property type="match status" value="1"/>
</dbReference>
<sequence>MSLTPADPTAATTVATRTSDDVTLRRAPRNLTAATTVSKHGDANTVPKAPLLRTPPGRSPAVLVAIGCIVLDRYHHESPVTSPPHQKTRRLVWLTMSSNRSDHWQLNDYERQRHHQKLIKDDTMVVPLHEDSFRRDFKCCICFGLLRNAVATTECLHRFCEECITKALRKCNKECPICRTRISSRRSLRRDHRMDILVASLVPHPAEEHVFETTRAAASKNRQVPKGAGHQDEIQVRERTAAAENALGRSSCCSETSREIDHSQEPMTVGGNEPAEEEASALYFSMSTLPQHRSPCGKPRRKSPTWPVNEGGNGFTCEGTGPGVSLRIRANDTQSPKSGTCSGEYEVHAHDLVPTKSGNCPNQKSHGGGTVANSTDASCHGLCAALSDGLVVGEAERVVIALKPHLHMFLQLPNAPALTVNVSVETVIRNICRYVSEIVCLESPRRHGSAMHSLYGVSATGELIALPDTMTVKDAFKITKQSGAKKELYYAPR</sequence>
<dbReference type="EC" id="2.3.2.27" evidence="3"/>
<comment type="pathway">
    <text evidence="2">Protein modification; protein ubiquitination.</text>
</comment>
<feature type="region of interest" description="Disordered" evidence="9">
    <location>
        <begin position="253"/>
        <end position="275"/>
    </location>
</feature>
<comment type="catalytic activity">
    <reaction evidence="1">
        <text>S-ubiquitinyl-[E2 ubiquitin-conjugating enzyme]-L-cysteine + [acceptor protein]-L-lysine = [E2 ubiquitin-conjugating enzyme]-L-cysteine + N(6)-ubiquitinyl-[acceptor protein]-L-lysine.</text>
        <dbReference type="EC" id="2.3.2.27"/>
    </reaction>
</comment>
<dbReference type="InterPro" id="IPR043540">
    <property type="entry name" value="RING1/RING2"/>
</dbReference>
<keyword evidence="4" id="KW-0808">Transferase</keyword>
<reference evidence="11" key="2">
    <citation type="submission" date="2021-09" db="EMBL/GenBank/DDBJ databases">
        <authorList>
            <person name="Jia N."/>
            <person name="Wang J."/>
            <person name="Shi W."/>
            <person name="Du L."/>
            <person name="Sun Y."/>
            <person name="Zhan W."/>
            <person name="Jiang J."/>
            <person name="Wang Q."/>
            <person name="Zhang B."/>
            <person name="Ji P."/>
            <person name="Sakyi L.B."/>
            <person name="Cui X."/>
            <person name="Yuan T."/>
            <person name="Jiang B."/>
            <person name="Yang W."/>
            <person name="Lam T.T.-Y."/>
            <person name="Chang Q."/>
            <person name="Ding S."/>
            <person name="Wang X."/>
            <person name="Zhu J."/>
            <person name="Ruan X."/>
            <person name="Zhao L."/>
            <person name="Wei J."/>
            <person name="Que T."/>
            <person name="Du C."/>
            <person name="Cheng J."/>
            <person name="Dai P."/>
            <person name="Han X."/>
            <person name="Huang E."/>
            <person name="Gao Y."/>
            <person name="Liu J."/>
            <person name="Shao H."/>
            <person name="Ye R."/>
            <person name="Li L."/>
            <person name="Wei W."/>
            <person name="Wang X."/>
            <person name="Wang C."/>
            <person name="Huo Q."/>
            <person name="Li W."/>
            <person name="Guo W."/>
            <person name="Chen H."/>
            <person name="Chen S."/>
            <person name="Zhou L."/>
            <person name="Zhou L."/>
            <person name="Ni X."/>
            <person name="Tian J."/>
            <person name="Zhou Y."/>
            <person name="Sheng Y."/>
            <person name="Liu T."/>
            <person name="Pan Y."/>
            <person name="Xia L."/>
            <person name="Li J."/>
            <person name="Zhao F."/>
            <person name="Cao W."/>
        </authorList>
    </citation>
    <scope>NUCLEOTIDE SEQUENCE</scope>
    <source>
        <strain evidence="11">Rmic-2018</strain>
        <tissue evidence="11">Larvae</tissue>
    </source>
</reference>
<dbReference type="GO" id="GO:0061630">
    <property type="term" value="F:ubiquitin protein ligase activity"/>
    <property type="evidence" value="ECO:0007669"/>
    <property type="project" value="UniProtKB-EC"/>
</dbReference>
<protein>
    <recommendedName>
        <fullName evidence="3">RING-type E3 ubiquitin transferase</fullName>
        <ecNumber evidence="3">2.3.2.27</ecNumber>
    </recommendedName>
</protein>
<dbReference type="AlphaFoldDB" id="A0A9J6EAH8"/>
<evidence type="ECO:0000259" key="10">
    <source>
        <dbReference type="PROSITE" id="PS50089"/>
    </source>
</evidence>
<comment type="caution">
    <text evidence="11">The sequence shown here is derived from an EMBL/GenBank/DDBJ whole genome shotgun (WGS) entry which is preliminary data.</text>
</comment>
<dbReference type="EMBL" id="JABSTU010000005">
    <property type="protein sequence ID" value="KAH8031338.1"/>
    <property type="molecule type" value="Genomic_DNA"/>
</dbReference>
<keyword evidence="12" id="KW-1185">Reference proteome</keyword>
<dbReference type="InterPro" id="IPR017907">
    <property type="entry name" value="Znf_RING_CS"/>
</dbReference>
<keyword evidence="5" id="KW-0479">Metal-binding</keyword>
<dbReference type="PROSITE" id="PS50089">
    <property type="entry name" value="ZF_RING_2"/>
    <property type="match status" value="1"/>
</dbReference>
<evidence type="ECO:0000313" key="11">
    <source>
        <dbReference type="EMBL" id="KAH8031338.1"/>
    </source>
</evidence>
<keyword evidence="7" id="KW-0862">Zinc</keyword>
<dbReference type="InterPro" id="IPR001841">
    <property type="entry name" value="Znf_RING"/>
</dbReference>
<dbReference type="PROSITE" id="PS00518">
    <property type="entry name" value="ZF_RING_1"/>
    <property type="match status" value="1"/>
</dbReference>
<evidence type="ECO:0000256" key="4">
    <source>
        <dbReference type="ARBA" id="ARBA00022679"/>
    </source>
</evidence>